<keyword evidence="2" id="KW-1185">Reference proteome</keyword>
<dbReference type="EMBL" id="JAJEQM010000016">
    <property type="protein sequence ID" value="MCC2211370.1"/>
    <property type="molecule type" value="Genomic_DNA"/>
</dbReference>
<organism evidence="1 2">
    <name type="scientific">Hominilimicola fabiformis</name>
    <dbReference type="NCBI Taxonomy" id="2885356"/>
    <lineage>
        <taxon>Bacteria</taxon>
        <taxon>Bacillati</taxon>
        <taxon>Bacillota</taxon>
        <taxon>Clostridia</taxon>
        <taxon>Eubacteriales</taxon>
        <taxon>Oscillospiraceae</taxon>
        <taxon>Hominilimicola</taxon>
    </lineage>
</organism>
<evidence type="ECO:0000313" key="1">
    <source>
        <dbReference type="EMBL" id="MCC2211370.1"/>
    </source>
</evidence>
<reference evidence="1 2" key="1">
    <citation type="submission" date="2021-10" db="EMBL/GenBank/DDBJ databases">
        <title>Anaerobic single-cell dispensing facilitates the cultivation of human gut bacteria.</title>
        <authorList>
            <person name="Afrizal A."/>
        </authorList>
    </citation>
    <scope>NUCLEOTIDE SEQUENCE [LARGE SCALE GENOMIC DNA]</scope>
    <source>
        <strain evidence="1 2">CLA-AA-H232</strain>
    </source>
</reference>
<gene>
    <name evidence="1" type="ORF">LKE05_11300</name>
</gene>
<sequence length="221" mass="25986">MKLKDIFSKDRSQEIEYYEGSTQKWLPVKEFKDGVIVMKDGRYVKVIEVLPVNFYLKSETEQQNIIYYYASYLKIAPDNMQIRVLTQKADISTYLERLGGFLETENNDECRNMIADEMSFVEQLSYNVAVKKRFFIAFDFTPKGFDKAYTFEDAKRYLEDEEYKARRYLAQCGMEVLEVSDNAFLTDLFFAMINKYTAKSMKPGQIGGMYDEVHTMDTNTF</sequence>
<comment type="caution">
    <text evidence="1">The sequence shown here is derived from an EMBL/GenBank/DDBJ whole genome shotgun (WGS) entry which is preliminary data.</text>
</comment>
<protein>
    <submittedName>
        <fullName evidence="1">Uncharacterized protein</fullName>
    </submittedName>
</protein>
<dbReference type="Proteomes" id="UP001198242">
    <property type="component" value="Unassembled WGS sequence"/>
</dbReference>
<name>A0AAE3DZY8_9FIRM</name>
<dbReference type="RefSeq" id="WP_022230040.1">
    <property type="nucleotide sequence ID" value="NZ_JAJEQM010000016.1"/>
</dbReference>
<evidence type="ECO:0000313" key="2">
    <source>
        <dbReference type="Proteomes" id="UP001198242"/>
    </source>
</evidence>
<proteinExistence type="predicted"/>
<dbReference type="AlphaFoldDB" id="A0AAE3DZY8"/>
<accession>A0AAE3DZY8</accession>